<evidence type="ECO:0000313" key="3">
    <source>
        <dbReference type="EMBL" id="QHU27972.1"/>
    </source>
</evidence>
<keyword evidence="1" id="KW-0240">DNA-directed RNA polymerase</keyword>
<proteinExistence type="predicted"/>
<reference evidence="3" key="1">
    <citation type="journal article" date="2020" name="Nature">
        <title>Giant virus diversity and host interactions through global metagenomics.</title>
        <authorList>
            <person name="Schulz F."/>
            <person name="Roux S."/>
            <person name="Paez-Espino D."/>
            <person name="Jungbluth S."/>
            <person name="Walsh D.A."/>
            <person name="Denef V.J."/>
            <person name="McMahon K.D."/>
            <person name="Konstantinidis K.T."/>
            <person name="Eloe-Fadrosh E.A."/>
            <person name="Kyrpides N.C."/>
            <person name="Woyke T."/>
        </authorList>
    </citation>
    <scope>NUCLEOTIDE SEQUENCE</scope>
    <source>
        <strain evidence="3">GVMAG-M-3300027769-26</strain>
    </source>
</reference>
<sequence length="111" mass="12970">MAITYKANVVEDVLKVMEHLNDTKISKPIMTIYEFDKIIALRTQQIASGAPLFVNDMTTDVKSNMELRQIALKELTEGRLPFMVERKLPNNKKEYYRVRDLDLVAVRDRIR</sequence>
<protein>
    <recommendedName>
        <fullName evidence="4">DNA-directed RNA polymerase</fullName>
    </recommendedName>
</protein>
<keyword evidence="2" id="KW-0804">Transcription</keyword>
<accession>A0A6C0LFN9</accession>
<dbReference type="EMBL" id="MN740467">
    <property type="protein sequence ID" value="QHU27972.1"/>
    <property type="molecule type" value="Genomic_DNA"/>
</dbReference>
<evidence type="ECO:0000256" key="2">
    <source>
        <dbReference type="ARBA" id="ARBA00023163"/>
    </source>
</evidence>
<dbReference type="GO" id="GO:0003899">
    <property type="term" value="F:DNA-directed RNA polymerase activity"/>
    <property type="evidence" value="ECO:0007669"/>
    <property type="project" value="InterPro"/>
</dbReference>
<dbReference type="Gene3D" id="3.90.940.10">
    <property type="match status" value="1"/>
</dbReference>
<dbReference type="GO" id="GO:0000428">
    <property type="term" value="C:DNA-directed RNA polymerase complex"/>
    <property type="evidence" value="ECO:0007669"/>
    <property type="project" value="UniProtKB-KW"/>
</dbReference>
<evidence type="ECO:0000256" key="1">
    <source>
        <dbReference type="ARBA" id="ARBA00022478"/>
    </source>
</evidence>
<organism evidence="3">
    <name type="scientific">viral metagenome</name>
    <dbReference type="NCBI Taxonomy" id="1070528"/>
    <lineage>
        <taxon>unclassified sequences</taxon>
        <taxon>metagenomes</taxon>
        <taxon>organismal metagenomes</taxon>
    </lineage>
</organism>
<name>A0A6C0LFN9_9ZZZZ</name>
<dbReference type="SUPFAM" id="SSF63562">
    <property type="entry name" value="RPB6/omega subunit-like"/>
    <property type="match status" value="1"/>
</dbReference>
<dbReference type="GO" id="GO:0003677">
    <property type="term" value="F:DNA binding"/>
    <property type="evidence" value="ECO:0007669"/>
    <property type="project" value="InterPro"/>
</dbReference>
<dbReference type="AlphaFoldDB" id="A0A6C0LFN9"/>
<dbReference type="InterPro" id="IPR036161">
    <property type="entry name" value="RPB6/omega-like_sf"/>
</dbReference>
<dbReference type="GO" id="GO:0006351">
    <property type="term" value="P:DNA-templated transcription"/>
    <property type="evidence" value="ECO:0007669"/>
    <property type="project" value="InterPro"/>
</dbReference>
<evidence type="ECO:0008006" key="4">
    <source>
        <dbReference type="Google" id="ProtNLM"/>
    </source>
</evidence>